<feature type="compositionally biased region" description="Basic residues" evidence="1">
    <location>
        <begin position="92"/>
        <end position="107"/>
    </location>
</feature>
<name>A0A9P1C918_9DINO</name>
<sequence length="872" mass="98017">MPIPGKQLSVLGSNVRIAGPEDMGSASFSCELRKMVGAVEHKLKAFRNVYSEQRRLELQDLCAEECRLEESLQASVARFDAWEANGSAASVRAHRRPSSAPQRRLKTKGTMARSQELRGRVEEISQQLATPRDGVPEVGAKPTTRPSYACSWAAFAADLAADSWRRHTFFKWLWDLEFAGETLDLMAQELLPHLAHEQLVEHSKWLLEQDALQAERQSLLQQWRTEKSSKGPESATLASEEKKKQVEAWQKERAEAARAEQEKQREAEEEEKRKAKRRQEALQAKKEEMECWRKQKEMLRKNEASAAQVTAAPLTAQQILRLRARSEQLLRNRVVKRCLLLENQSNGRQYWSGMLPEFYERKMEETEEGSDFCFPKSIPETLFSSPVHDVNPLHSVQERQRAEKLVNTTCERDEFVRSAYSHIPGRLNSSTQQYILRARQCRDEDSEVWSCRGVVPGNFAHQGLLRTMRAEALVFVERINLLRFLENSADAVPACQYGVELDFTAVETTERTLVVNHALYRDTGFLSQDFRHRTKDACRQAVREARRLETSFQATPEIVIDGLLGEDGSARTAAFTSAPGEVLQQMDEVLYLYTAGFTKSTSAADIGVRSAERTAALLHEAGNLDQDPTAITEAEVQSWLPIFLRHQIMLILFLGPSRGTLELQPFDEEGLPMRLATEPGMLVALRADLLWRRCFGGNKGFGRGLGEVEITSEGESVSSKKHVVSLSYSPPKQTIGLRFKLGLNNLSLCANHKTFPSLALYWKDTVGFLPKMQTASCTSADPVAFGRYSCAPGSTGYALSCFLLGWGCSDHSLGRFQQQKDTERQSVRISRPSLAQFSADFSRSRPEAVGKSRTALLANIGHLRGPMDTDGI</sequence>
<evidence type="ECO:0000313" key="3">
    <source>
        <dbReference type="EMBL" id="CAL4774189.1"/>
    </source>
</evidence>
<feature type="region of interest" description="Disordered" evidence="1">
    <location>
        <begin position="223"/>
        <end position="281"/>
    </location>
</feature>
<dbReference type="EMBL" id="CAMXCT010001113">
    <property type="protein sequence ID" value="CAI3986877.1"/>
    <property type="molecule type" value="Genomic_DNA"/>
</dbReference>
<evidence type="ECO:0000313" key="4">
    <source>
        <dbReference type="Proteomes" id="UP001152797"/>
    </source>
</evidence>
<feature type="compositionally biased region" description="Basic and acidic residues" evidence="1">
    <location>
        <begin position="239"/>
        <end position="281"/>
    </location>
</feature>
<reference evidence="3 4" key="2">
    <citation type="submission" date="2024-05" db="EMBL/GenBank/DDBJ databases">
        <authorList>
            <person name="Chen Y."/>
            <person name="Shah S."/>
            <person name="Dougan E. K."/>
            <person name="Thang M."/>
            <person name="Chan C."/>
        </authorList>
    </citation>
    <scope>NUCLEOTIDE SEQUENCE [LARGE SCALE GENOMIC DNA]</scope>
</reference>
<proteinExistence type="predicted"/>
<keyword evidence="4" id="KW-1185">Reference proteome</keyword>
<dbReference type="EMBL" id="CAMXCT020001113">
    <property type="protein sequence ID" value="CAL1140252.1"/>
    <property type="molecule type" value="Genomic_DNA"/>
</dbReference>
<feature type="region of interest" description="Disordered" evidence="1">
    <location>
        <begin position="90"/>
        <end position="112"/>
    </location>
</feature>
<protein>
    <submittedName>
        <fullName evidence="2">Uncharacterized protein</fullName>
    </submittedName>
</protein>
<organism evidence="2">
    <name type="scientific">Cladocopium goreaui</name>
    <dbReference type="NCBI Taxonomy" id="2562237"/>
    <lineage>
        <taxon>Eukaryota</taxon>
        <taxon>Sar</taxon>
        <taxon>Alveolata</taxon>
        <taxon>Dinophyceae</taxon>
        <taxon>Suessiales</taxon>
        <taxon>Symbiodiniaceae</taxon>
        <taxon>Cladocopium</taxon>
    </lineage>
</organism>
<dbReference type="AlphaFoldDB" id="A0A9P1C918"/>
<accession>A0A9P1C918</accession>
<reference evidence="2" key="1">
    <citation type="submission" date="2022-10" db="EMBL/GenBank/DDBJ databases">
        <authorList>
            <person name="Chen Y."/>
            <person name="Dougan E. K."/>
            <person name="Chan C."/>
            <person name="Rhodes N."/>
            <person name="Thang M."/>
        </authorList>
    </citation>
    <scope>NUCLEOTIDE SEQUENCE</scope>
</reference>
<comment type="caution">
    <text evidence="2">The sequence shown here is derived from an EMBL/GenBank/DDBJ whole genome shotgun (WGS) entry which is preliminary data.</text>
</comment>
<evidence type="ECO:0000313" key="2">
    <source>
        <dbReference type="EMBL" id="CAI3986877.1"/>
    </source>
</evidence>
<evidence type="ECO:0000256" key="1">
    <source>
        <dbReference type="SAM" id="MobiDB-lite"/>
    </source>
</evidence>
<dbReference type="Proteomes" id="UP001152797">
    <property type="component" value="Unassembled WGS sequence"/>
</dbReference>
<gene>
    <name evidence="2" type="ORF">C1SCF055_LOCUS14193</name>
</gene>
<dbReference type="EMBL" id="CAMXCT030001113">
    <property type="protein sequence ID" value="CAL4774189.1"/>
    <property type="molecule type" value="Genomic_DNA"/>
</dbReference>